<feature type="transmembrane region" description="Helical" evidence="5">
    <location>
        <begin position="125"/>
        <end position="145"/>
    </location>
</feature>
<dbReference type="Pfam" id="PF00083">
    <property type="entry name" value="Sugar_tr"/>
    <property type="match status" value="1"/>
</dbReference>
<evidence type="ECO:0000256" key="5">
    <source>
        <dbReference type="SAM" id="Phobius"/>
    </source>
</evidence>
<organism evidence="7 8">
    <name type="scientific">Bursaphelenchus okinawaensis</name>
    <dbReference type="NCBI Taxonomy" id="465554"/>
    <lineage>
        <taxon>Eukaryota</taxon>
        <taxon>Metazoa</taxon>
        <taxon>Ecdysozoa</taxon>
        <taxon>Nematoda</taxon>
        <taxon>Chromadorea</taxon>
        <taxon>Rhabditida</taxon>
        <taxon>Tylenchina</taxon>
        <taxon>Tylenchomorpha</taxon>
        <taxon>Aphelenchoidea</taxon>
        <taxon>Aphelenchoididae</taxon>
        <taxon>Bursaphelenchus</taxon>
    </lineage>
</organism>
<dbReference type="InterPro" id="IPR020846">
    <property type="entry name" value="MFS_dom"/>
</dbReference>
<reference evidence="7" key="1">
    <citation type="submission" date="2020-09" db="EMBL/GenBank/DDBJ databases">
        <authorList>
            <person name="Kikuchi T."/>
        </authorList>
    </citation>
    <scope>NUCLEOTIDE SEQUENCE</scope>
    <source>
        <strain evidence="7">SH1</strain>
    </source>
</reference>
<gene>
    <name evidence="7" type="ORF">BOKJ2_LOCUS512</name>
</gene>
<name>A0A811JQZ9_9BILA</name>
<dbReference type="InterPro" id="IPR036259">
    <property type="entry name" value="MFS_trans_sf"/>
</dbReference>
<evidence type="ECO:0000256" key="3">
    <source>
        <dbReference type="ARBA" id="ARBA00022989"/>
    </source>
</evidence>
<protein>
    <recommendedName>
        <fullName evidence="6">Major facilitator superfamily (MFS) profile domain-containing protein</fullName>
    </recommendedName>
</protein>
<dbReference type="Proteomes" id="UP000614601">
    <property type="component" value="Unassembled WGS sequence"/>
</dbReference>
<feature type="transmembrane region" description="Helical" evidence="5">
    <location>
        <begin position="270"/>
        <end position="291"/>
    </location>
</feature>
<dbReference type="CDD" id="cd17317">
    <property type="entry name" value="MFS_SLC22"/>
    <property type="match status" value="1"/>
</dbReference>
<feature type="transmembrane region" description="Helical" evidence="5">
    <location>
        <begin position="331"/>
        <end position="351"/>
    </location>
</feature>
<dbReference type="EMBL" id="CAJFCW020000001">
    <property type="protein sequence ID" value="CAG9079426.1"/>
    <property type="molecule type" value="Genomic_DNA"/>
</dbReference>
<dbReference type="GO" id="GO:0016020">
    <property type="term" value="C:membrane"/>
    <property type="evidence" value="ECO:0007669"/>
    <property type="project" value="UniProtKB-SubCell"/>
</dbReference>
<dbReference type="Gene3D" id="1.20.1250.20">
    <property type="entry name" value="MFS general substrate transporter like domains"/>
    <property type="match status" value="1"/>
</dbReference>
<dbReference type="PROSITE" id="PS50850">
    <property type="entry name" value="MFS"/>
    <property type="match status" value="1"/>
</dbReference>
<evidence type="ECO:0000256" key="2">
    <source>
        <dbReference type="ARBA" id="ARBA00022692"/>
    </source>
</evidence>
<evidence type="ECO:0000313" key="7">
    <source>
        <dbReference type="EMBL" id="CAD5205828.1"/>
    </source>
</evidence>
<dbReference type="GO" id="GO:0022857">
    <property type="term" value="F:transmembrane transporter activity"/>
    <property type="evidence" value="ECO:0007669"/>
    <property type="project" value="InterPro"/>
</dbReference>
<evidence type="ECO:0000256" key="4">
    <source>
        <dbReference type="ARBA" id="ARBA00023136"/>
    </source>
</evidence>
<feature type="transmembrane region" description="Helical" evidence="5">
    <location>
        <begin position="12"/>
        <end position="38"/>
    </location>
</feature>
<dbReference type="InterPro" id="IPR005828">
    <property type="entry name" value="MFS_sugar_transport-like"/>
</dbReference>
<feature type="domain" description="Major facilitator superfamily (MFS) profile" evidence="6">
    <location>
        <begin position="24"/>
        <end position="442"/>
    </location>
</feature>
<feature type="transmembrane region" description="Helical" evidence="5">
    <location>
        <begin position="186"/>
        <end position="205"/>
    </location>
</feature>
<feature type="transmembrane region" description="Helical" evidence="5">
    <location>
        <begin position="67"/>
        <end position="88"/>
    </location>
</feature>
<dbReference type="Proteomes" id="UP000783686">
    <property type="component" value="Unassembled WGS sequence"/>
</dbReference>
<keyword evidence="3 5" id="KW-1133">Transmembrane helix</keyword>
<feature type="transmembrane region" description="Helical" evidence="5">
    <location>
        <begin position="157"/>
        <end position="180"/>
    </location>
</feature>
<comment type="caution">
    <text evidence="7">The sequence shown here is derived from an EMBL/GenBank/DDBJ whole genome shotgun (WGS) entry which is preliminary data.</text>
</comment>
<proteinExistence type="predicted"/>
<evidence type="ECO:0000256" key="1">
    <source>
        <dbReference type="ARBA" id="ARBA00004141"/>
    </source>
</evidence>
<feature type="transmembrane region" description="Helical" evidence="5">
    <location>
        <begin position="357"/>
        <end position="378"/>
    </location>
</feature>
<accession>A0A811JQZ9</accession>
<dbReference type="PANTHER" id="PTHR24064">
    <property type="entry name" value="SOLUTE CARRIER FAMILY 22 MEMBER"/>
    <property type="match status" value="1"/>
</dbReference>
<feature type="transmembrane region" description="Helical" evidence="5">
    <location>
        <begin position="303"/>
        <end position="324"/>
    </location>
</feature>
<evidence type="ECO:0000313" key="8">
    <source>
        <dbReference type="Proteomes" id="UP000614601"/>
    </source>
</evidence>
<keyword evidence="8" id="KW-1185">Reference proteome</keyword>
<dbReference type="OrthoDB" id="5296287at2759"/>
<dbReference type="AlphaFoldDB" id="A0A811JQZ9"/>
<feature type="transmembrane region" description="Helical" evidence="5">
    <location>
        <begin position="418"/>
        <end position="437"/>
    </location>
</feature>
<dbReference type="EMBL" id="CAJFDH010000001">
    <property type="protein sequence ID" value="CAD5205828.1"/>
    <property type="molecule type" value="Genomic_DNA"/>
</dbReference>
<sequence length="472" mass="53103">MDRLEEFDKWNPYIIWIFTSMTFTWCITAAPMMITAFIVGQVCPPDTNCTSTLGTLMEEFDLTGDKAHLAGIATSMYLFGNMVGACTVARLADLIGRRPLIIVNVFILGVVGLISATSSSIYEYIALRFVQGIFFPGCGIVSWVLAYESMGMFWRSYAAFFFGLAWVIGYCIVGPLAYLIPYWRHLVVVASFPSCILGVIYWFTIPESYHYMVSKGKSIELNKWLQNVNRFKQETELSAEDLINEHLKHQKSDGTENKTFLVQLISHKRILLYTMVLSYLWVCDTFVYYGLSLFSTELAGDKFWNYILSGFIELPSYAVSPYLLDKIGRRLFVSAAHFLAGFSFLATIFINHPTMSLIFWLMGKFGISCAFTCLFVYASEVFPTNLRSGCIGACEILARLGGVFAPQANELKFVYEKLPMIFFTIVAGVGGAVTLILPETKGQNLPDTICEAENRRKISQRQHTGTILSNVD</sequence>
<dbReference type="SUPFAM" id="SSF103473">
    <property type="entry name" value="MFS general substrate transporter"/>
    <property type="match status" value="1"/>
</dbReference>
<feature type="transmembrane region" description="Helical" evidence="5">
    <location>
        <begin position="100"/>
        <end position="119"/>
    </location>
</feature>
<comment type="subcellular location">
    <subcellularLocation>
        <location evidence="1">Membrane</location>
        <topology evidence="1">Multi-pass membrane protein</topology>
    </subcellularLocation>
</comment>
<keyword evidence="4 5" id="KW-0472">Membrane</keyword>
<evidence type="ECO:0000259" key="6">
    <source>
        <dbReference type="PROSITE" id="PS50850"/>
    </source>
</evidence>
<keyword evidence="2 5" id="KW-0812">Transmembrane</keyword>